<dbReference type="GO" id="GO:0000467">
    <property type="term" value="P:exonucleolytic trimming to generate mature 3'-end of 5.8S rRNA from tricistronic rRNA transcript (SSU-rRNA, 5.8S rRNA, LSU-rRNA)"/>
    <property type="evidence" value="ECO:0007669"/>
    <property type="project" value="TreeGrafter"/>
</dbReference>
<dbReference type="Gene3D" id="2.40.50.140">
    <property type="entry name" value="Nucleic acid-binding proteins"/>
    <property type="match status" value="1"/>
</dbReference>
<evidence type="ECO:0000256" key="3">
    <source>
        <dbReference type="ARBA" id="ARBA00022884"/>
    </source>
</evidence>
<dbReference type="CDD" id="cd05789">
    <property type="entry name" value="S1_Rrp4"/>
    <property type="match status" value="1"/>
</dbReference>
<keyword evidence="2" id="KW-0271">Exosome</keyword>
<dbReference type="InterPro" id="IPR004088">
    <property type="entry name" value="KH_dom_type_1"/>
</dbReference>
<dbReference type="PANTHER" id="PTHR21321:SF4">
    <property type="entry name" value="EXOSOME COMPLEX COMPONENT RRP4"/>
    <property type="match status" value="1"/>
</dbReference>
<evidence type="ECO:0000256" key="2">
    <source>
        <dbReference type="ARBA" id="ARBA00022835"/>
    </source>
</evidence>
<dbReference type="Gene3D" id="2.40.50.100">
    <property type="match status" value="1"/>
</dbReference>
<dbReference type="GO" id="GO:0000178">
    <property type="term" value="C:exosome (RNase complex)"/>
    <property type="evidence" value="ECO:0007669"/>
    <property type="project" value="UniProtKB-KW"/>
</dbReference>
<keyword evidence="3" id="KW-0694">RNA-binding</keyword>
<dbReference type="Pfam" id="PF00013">
    <property type="entry name" value="KH_1"/>
    <property type="match status" value="1"/>
</dbReference>
<evidence type="ECO:0000259" key="4">
    <source>
        <dbReference type="PROSITE" id="PS50126"/>
    </source>
</evidence>
<dbReference type="InterPro" id="IPR048565">
    <property type="entry name" value="S1_RRP4"/>
</dbReference>
<reference evidence="5" key="1">
    <citation type="submission" date="2018-05" db="EMBL/GenBank/DDBJ databases">
        <authorList>
            <person name="Lanie J.A."/>
            <person name="Ng W.-L."/>
            <person name="Kazmierczak K.M."/>
            <person name="Andrzejewski T.M."/>
            <person name="Davidsen T.M."/>
            <person name="Wayne K.J."/>
            <person name="Tettelin H."/>
            <person name="Glass J.I."/>
            <person name="Rusch D."/>
            <person name="Podicherti R."/>
            <person name="Tsui H.-C.T."/>
            <person name="Winkler M.E."/>
        </authorList>
    </citation>
    <scope>NUCLEOTIDE SEQUENCE</scope>
</reference>
<dbReference type="AlphaFoldDB" id="A0A383CIX5"/>
<evidence type="ECO:0000313" key="5">
    <source>
        <dbReference type="EMBL" id="SVE32019.1"/>
    </source>
</evidence>
<sequence length="198" mass="21146">MSQNPNHFVLPGDVISNGSSSLKQNVILEGDKLVSTTIGFTEINDGAVDVIALTGLYTSAVDDLVIGKIVSHNSLSWEVDINSSYRAMLPASDIFGKDYSPSRDDLSLKLIIGDIVLARIVNSDSRRPLITINGQNLGKIDDGELIKISPAKVPRLIGKHGSMIQSIEESTGASITIGQNGWVVVSCEKTNGLLKAIM</sequence>
<dbReference type="InterPro" id="IPR036612">
    <property type="entry name" value="KH_dom_type_1_sf"/>
</dbReference>
<dbReference type="EMBL" id="UINC01209133">
    <property type="protein sequence ID" value="SVE32019.1"/>
    <property type="molecule type" value="Genomic_DNA"/>
</dbReference>
<dbReference type="GO" id="GO:0003723">
    <property type="term" value="F:RNA binding"/>
    <property type="evidence" value="ECO:0007669"/>
    <property type="project" value="UniProtKB-KW"/>
</dbReference>
<comment type="similarity">
    <text evidence="1">Belongs to the RRP4 family.</text>
</comment>
<dbReference type="GO" id="GO:0034475">
    <property type="term" value="P:U4 snRNA 3'-end processing"/>
    <property type="evidence" value="ECO:0007669"/>
    <property type="project" value="TreeGrafter"/>
</dbReference>
<dbReference type="InterPro" id="IPR026699">
    <property type="entry name" value="Exosome_RNA_bind1/RRP40/RRP4"/>
</dbReference>
<feature type="domain" description="S1 motif" evidence="4">
    <location>
        <begin position="62"/>
        <end position="135"/>
    </location>
</feature>
<accession>A0A383CIX5</accession>
<organism evidence="5">
    <name type="scientific">marine metagenome</name>
    <dbReference type="NCBI Taxonomy" id="408172"/>
    <lineage>
        <taxon>unclassified sequences</taxon>
        <taxon>metagenomes</taxon>
        <taxon>ecological metagenomes</taxon>
    </lineage>
</organism>
<protein>
    <recommendedName>
        <fullName evidence="4">S1 motif domain-containing protein</fullName>
    </recommendedName>
</protein>
<dbReference type="SUPFAM" id="SSF50249">
    <property type="entry name" value="Nucleic acid-binding proteins"/>
    <property type="match status" value="1"/>
</dbReference>
<dbReference type="GO" id="GO:0005634">
    <property type="term" value="C:nucleus"/>
    <property type="evidence" value="ECO:0007669"/>
    <property type="project" value="UniProtKB-ARBA"/>
</dbReference>
<dbReference type="Gene3D" id="3.30.1370.10">
    <property type="entry name" value="K Homology domain, type 1"/>
    <property type="match status" value="1"/>
</dbReference>
<dbReference type="PROSITE" id="PS50126">
    <property type="entry name" value="S1"/>
    <property type="match status" value="1"/>
</dbReference>
<dbReference type="SUPFAM" id="SSF54791">
    <property type="entry name" value="Eukaryotic type KH-domain (KH-domain type I)"/>
    <property type="match status" value="1"/>
</dbReference>
<feature type="non-terminal residue" evidence="5">
    <location>
        <position position="198"/>
    </location>
</feature>
<dbReference type="PROSITE" id="PS50084">
    <property type="entry name" value="KH_TYPE_1"/>
    <property type="match status" value="1"/>
</dbReference>
<dbReference type="GO" id="GO:0071051">
    <property type="term" value="P:poly(A)-dependent snoRNA 3'-end processing"/>
    <property type="evidence" value="ECO:0007669"/>
    <property type="project" value="TreeGrafter"/>
</dbReference>
<dbReference type="GO" id="GO:0071034">
    <property type="term" value="P:CUT catabolic process"/>
    <property type="evidence" value="ECO:0007669"/>
    <property type="project" value="TreeGrafter"/>
</dbReference>
<dbReference type="SMART" id="SM00316">
    <property type="entry name" value="S1"/>
    <property type="match status" value="1"/>
</dbReference>
<dbReference type="SUPFAM" id="SSF110324">
    <property type="entry name" value="Ribosomal L27 protein-like"/>
    <property type="match status" value="1"/>
</dbReference>
<evidence type="ECO:0000256" key="1">
    <source>
        <dbReference type="ARBA" id="ARBA00009155"/>
    </source>
</evidence>
<name>A0A383CIX5_9ZZZZ</name>
<proteinExistence type="inferred from homology"/>
<dbReference type="InterPro" id="IPR003029">
    <property type="entry name" value="S1_domain"/>
</dbReference>
<gene>
    <name evidence="5" type="ORF">METZ01_LOCUS484873</name>
</gene>
<dbReference type="PANTHER" id="PTHR21321">
    <property type="entry name" value="PNAS-3 RELATED"/>
    <property type="match status" value="1"/>
</dbReference>
<dbReference type="InterPro" id="IPR012340">
    <property type="entry name" value="NA-bd_OB-fold"/>
</dbReference>